<reference evidence="1 2" key="1">
    <citation type="submission" date="2018-02" db="EMBL/GenBank/DDBJ databases">
        <authorList>
            <person name="Machado R.A."/>
        </authorList>
    </citation>
    <scope>NUCLEOTIDE SEQUENCE [LARGE SCALE GENOMIC DNA]</scope>
    <source>
        <strain evidence="1 2">DSM 23271</strain>
    </source>
</reference>
<gene>
    <name evidence="1" type="ORF">C5470_10760</name>
</gene>
<dbReference type="AlphaFoldDB" id="A0A7X5QM03"/>
<sequence>MDKHTHTIQAISDGEYTDVITQIVSKHDKKNQSIVFKFLGADCVLASDVTGDDYTRALILLINAYYNQANITLSITSAENKNFIKKVVTDNTGLRQ</sequence>
<comment type="caution">
    <text evidence="1">The sequence shown here is derived from an EMBL/GenBank/DDBJ whole genome shotgun (WGS) entry which is preliminary data.</text>
</comment>
<accession>A0A7X5QM03</accession>
<name>A0A7X5QM03_9GAMM</name>
<organism evidence="1 2">
    <name type="scientific">Photorhabdus stackebrandtii</name>
    <dbReference type="NCBI Taxonomy" id="1123042"/>
    <lineage>
        <taxon>Bacteria</taxon>
        <taxon>Pseudomonadati</taxon>
        <taxon>Pseudomonadota</taxon>
        <taxon>Gammaproteobacteria</taxon>
        <taxon>Enterobacterales</taxon>
        <taxon>Morganellaceae</taxon>
        <taxon>Photorhabdus</taxon>
    </lineage>
</organism>
<evidence type="ECO:0000313" key="2">
    <source>
        <dbReference type="Proteomes" id="UP000547931"/>
    </source>
</evidence>
<protein>
    <submittedName>
        <fullName evidence="1">Uncharacterized protein</fullName>
    </submittedName>
</protein>
<proteinExistence type="predicted"/>
<dbReference type="EMBL" id="PUJV01000010">
    <property type="protein sequence ID" value="NHB96863.1"/>
    <property type="molecule type" value="Genomic_DNA"/>
</dbReference>
<dbReference type="Proteomes" id="UP000547931">
    <property type="component" value="Unassembled WGS sequence"/>
</dbReference>
<keyword evidence="2" id="KW-1185">Reference proteome</keyword>
<evidence type="ECO:0000313" key="1">
    <source>
        <dbReference type="EMBL" id="NHB96863.1"/>
    </source>
</evidence>
<dbReference type="RefSeq" id="WP_166288645.1">
    <property type="nucleotide sequence ID" value="NZ_CAWPIE010000010.1"/>
</dbReference>